<dbReference type="GO" id="GO:0046872">
    <property type="term" value="F:metal ion binding"/>
    <property type="evidence" value="ECO:0007669"/>
    <property type="project" value="UniProtKB-KW"/>
</dbReference>
<keyword evidence="16 17" id="KW-1208">Phospholipid metabolism</keyword>
<keyword evidence="12 17" id="KW-0443">Lipid metabolism</keyword>
<dbReference type="KEGG" id="ngr:NAEGRDRAFT_72744"/>
<dbReference type="InParanoid" id="D2VUQ2"/>
<dbReference type="EMBL" id="GG738899">
    <property type="protein sequence ID" value="EFC39547.1"/>
    <property type="molecule type" value="Genomic_DNA"/>
</dbReference>
<dbReference type="GO" id="GO:0005794">
    <property type="term" value="C:Golgi apparatus"/>
    <property type="evidence" value="ECO:0007669"/>
    <property type="project" value="TreeGrafter"/>
</dbReference>
<keyword evidence="7 17" id="KW-0808">Transferase</keyword>
<evidence type="ECO:0000256" key="13">
    <source>
        <dbReference type="ARBA" id="ARBA00023136"/>
    </source>
</evidence>
<comment type="subcellular location">
    <subcellularLocation>
        <location evidence="3">Membrane</location>
        <topology evidence="3">Multi-pass membrane protein</topology>
    </subcellularLocation>
</comment>
<evidence type="ECO:0000256" key="2">
    <source>
        <dbReference type="ARBA" id="ARBA00001946"/>
    </source>
</evidence>
<gene>
    <name evidence="20" type="ORF">NAEGRDRAFT_72744</name>
</gene>
<dbReference type="Pfam" id="PF01066">
    <property type="entry name" value="CDP-OH_P_transf"/>
    <property type="match status" value="1"/>
</dbReference>
<evidence type="ECO:0000256" key="18">
    <source>
        <dbReference type="RuleBase" id="RU003750"/>
    </source>
</evidence>
<evidence type="ECO:0000256" key="9">
    <source>
        <dbReference type="ARBA" id="ARBA00022723"/>
    </source>
</evidence>
<sequence length="221" mass="25760">MAATKVTPRNPEAYKIYFYIPNLIGYLRVFLSLLSFFIYESYPGTVIVIYTTSFVLDGLDGIAARHYNQCSRFGAVLDMVTDRFSTAALVTILSNFYPNYTPYFVLLNILDFVSHWFRMYVSLVIGTASHKDVDWDRSYLLALYYTNKTFMAILCVGNELFYVFLYAIHFYQLSQLWLIIALALLVPTWAGKQLMNFIQMYCSANELVEFEYEKDSHHKKN</sequence>
<evidence type="ECO:0000256" key="12">
    <source>
        <dbReference type="ARBA" id="ARBA00023098"/>
    </source>
</evidence>
<dbReference type="InterPro" id="IPR014387">
    <property type="entry name" value="CDP_diag_ino_3_P_euk"/>
</dbReference>
<dbReference type="STRING" id="5762.D2VUQ2"/>
<protein>
    <recommendedName>
        <fullName evidence="5 17">CDP-diacylglycerol--inositol 3-phosphatidyltransferase</fullName>
        <ecNumber evidence="5 17">2.7.8.11</ecNumber>
    </recommendedName>
</protein>
<keyword evidence="11 19" id="KW-1133">Transmembrane helix</keyword>
<evidence type="ECO:0000256" key="6">
    <source>
        <dbReference type="ARBA" id="ARBA00022516"/>
    </source>
</evidence>
<dbReference type="VEuPathDB" id="AmoebaDB:NAEGRDRAFT_72744"/>
<evidence type="ECO:0000256" key="17">
    <source>
        <dbReference type="PIRNR" id="PIRNR000848"/>
    </source>
</evidence>
<feature type="transmembrane region" description="Helical" evidence="19">
    <location>
        <begin position="16"/>
        <end position="39"/>
    </location>
</feature>
<dbReference type="eggNOG" id="KOG3240">
    <property type="taxonomic scope" value="Eukaryota"/>
</dbReference>
<evidence type="ECO:0000256" key="16">
    <source>
        <dbReference type="ARBA" id="ARBA00023264"/>
    </source>
</evidence>
<evidence type="ECO:0000256" key="19">
    <source>
        <dbReference type="SAM" id="Phobius"/>
    </source>
</evidence>
<evidence type="ECO:0000256" key="10">
    <source>
        <dbReference type="ARBA" id="ARBA00022842"/>
    </source>
</evidence>
<dbReference type="Proteomes" id="UP000006671">
    <property type="component" value="Unassembled WGS sequence"/>
</dbReference>
<evidence type="ECO:0000256" key="1">
    <source>
        <dbReference type="ARBA" id="ARBA00001936"/>
    </source>
</evidence>
<dbReference type="PROSITE" id="PS00379">
    <property type="entry name" value="CDP_ALCOHOL_P_TRANSF"/>
    <property type="match status" value="1"/>
</dbReference>
<keyword evidence="15" id="KW-0464">Manganese</keyword>
<comment type="cofactor">
    <cofactor evidence="1">
        <name>Mn(2+)</name>
        <dbReference type="ChEBI" id="CHEBI:29035"/>
    </cofactor>
</comment>
<evidence type="ECO:0000256" key="14">
    <source>
        <dbReference type="ARBA" id="ARBA00023209"/>
    </source>
</evidence>
<evidence type="ECO:0000313" key="20">
    <source>
        <dbReference type="EMBL" id="EFC39547.1"/>
    </source>
</evidence>
<dbReference type="OrthoDB" id="10251079at2759"/>
<dbReference type="GO" id="GO:0003881">
    <property type="term" value="F:CDP-diacylglycerol-inositol 3-phosphatidyltransferase activity"/>
    <property type="evidence" value="ECO:0007669"/>
    <property type="project" value="UniProtKB-UniRule"/>
</dbReference>
<evidence type="ECO:0000256" key="5">
    <source>
        <dbReference type="ARBA" id="ARBA00013212"/>
    </source>
</evidence>
<evidence type="ECO:0000256" key="4">
    <source>
        <dbReference type="ARBA" id="ARBA00010441"/>
    </source>
</evidence>
<keyword evidence="10" id="KW-0460">Magnesium</keyword>
<keyword evidence="9" id="KW-0479">Metal-binding</keyword>
<dbReference type="AlphaFoldDB" id="D2VUQ2"/>
<dbReference type="InterPro" id="IPR043130">
    <property type="entry name" value="CDP-OH_PTrfase_TM_dom"/>
</dbReference>
<proteinExistence type="inferred from homology"/>
<keyword evidence="21" id="KW-1185">Reference proteome</keyword>
<dbReference type="GO" id="GO:0006661">
    <property type="term" value="P:phosphatidylinositol biosynthetic process"/>
    <property type="evidence" value="ECO:0007669"/>
    <property type="project" value="TreeGrafter"/>
</dbReference>
<dbReference type="InterPro" id="IPR000462">
    <property type="entry name" value="CDP-OH_P_trans"/>
</dbReference>
<dbReference type="PIRSF" id="PIRSF000848">
    <property type="entry name" value="CDP_diag_ino_3_P"/>
    <property type="match status" value="1"/>
</dbReference>
<dbReference type="Gene3D" id="1.20.120.1760">
    <property type="match status" value="1"/>
</dbReference>
<evidence type="ECO:0000256" key="15">
    <source>
        <dbReference type="ARBA" id="ARBA00023211"/>
    </source>
</evidence>
<feature type="transmembrane region" description="Helical" evidence="19">
    <location>
        <begin position="149"/>
        <end position="168"/>
    </location>
</feature>
<accession>D2VUQ2</accession>
<evidence type="ECO:0000256" key="11">
    <source>
        <dbReference type="ARBA" id="ARBA00022989"/>
    </source>
</evidence>
<dbReference type="FunCoup" id="D2VUQ2">
    <property type="interactions" value="442"/>
</dbReference>
<evidence type="ECO:0000313" key="21">
    <source>
        <dbReference type="Proteomes" id="UP000006671"/>
    </source>
</evidence>
<feature type="transmembrane region" description="Helical" evidence="19">
    <location>
        <begin position="75"/>
        <end position="97"/>
    </location>
</feature>
<comment type="cofactor">
    <cofactor evidence="2">
        <name>Mg(2+)</name>
        <dbReference type="ChEBI" id="CHEBI:18420"/>
    </cofactor>
</comment>
<dbReference type="OMA" id="AQTYSEN"/>
<comment type="catalytic activity">
    <reaction evidence="17">
        <text>a CDP-1,2-diacyl-sn-glycerol + myo-inositol = a 1,2-diacyl-sn-glycero-3-phospho-(1D-myo-inositol) + CMP + H(+)</text>
        <dbReference type="Rhea" id="RHEA:11580"/>
        <dbReference type="ChEBI" id="CHEBI:15378"/>
        <dbReference type="ChEBI" id="CHEBI:17268"/>
        <dbReference type="ChEBI" id="CHEBI:57880"/>
        <dbReference type="ChEBI" id="CHEBI:58332"/>
        <dbReference type="ChEBI" id="CHEBI:60377"/>
        <dbReference type="EC" id="2.7.8.11"/>
    </reaction>
</comment>
<evidence type="ECO:0000256" key="7">
    <source>
        <dbReference type="ARBA" id="ARBA00022679"/>
    </source>
</evidence>
<feature type="transmembrane region" description="Helical" evidence="19">
    <location>
        <begin position="174"/>
        <end position="191"/>
    </location>
</feature>
<dbReference type="InterPro" id="IPR048254">
    <property type="entry name" value="CDP_ALCOHOL_P_TRANSF_CS"/>
</dbReference>
<reference evidence="20 21" key="1">
    <citation type="journal article" date="2010" name="Cell">
        <title>The genome of Naegleria gruberi illuminates early eukaryotic versatility.</title>
        <authorList>
            <person name="Fritz-Laylin L.K."/>
            <person name="Prochnik S.E."/>
            <person name="Ginger M.L."/>
            <person name="Dacks J.B."/>
            <person name="Carpenter M.L."/>
            <person name="Field M.C."/>
            <person name="Kuo A."/>
            <person name="Paredez A."/>
            <person name="Chapman J."/>
            <person name="Pham J."/>
            <person name="Shu S."/>
            <person name="Neupane R."/>
            <person name="Cipriano M."/>
            <person name="Mancuso J."/>
            <person name="Tu H."/>
            <person name="Salamov A."/>
            <person name="Lindquist E."/>
            <person name="Shapiro H."/>
            <person name="Lucas S."/>
            <person name="Grigoriev I.V."/>
            <person name="Cande W.Z."/>
            <person name="Fulton C."/>
            <person name="Rokhsar D.S."/>
            <person name="Dawson S.C."/>
        </authorList>
    </citation>
    <scope>NUCLEOTIDE SEQUENCE [LARGE SCALE GENOMIC DNA]</scope>
    <source>
        <strain evidence="20 21">NEG-M</strain>
    </source>
</reference>
<keyword evidence="14 17" id="KW-0594">Phospholipid biosynthesis</keyword>
<feature type="transmembrane region" description="Helical" evidence="19">
    <location>
        <begin position="45"/>
        <end position="63"/>
    </location>
</feature>
<keyword evidence="8 19" id="KW-0812">Transmembrane</keyword>
<evidence type="ECO:0000256" key="8">
    <source>
        <dbReference type="ARBA" id="ARBA00022692"/>
    </source>
</evidence>
<dbReference type="EC" id="2.7.8.11" evidence="5 17"/>
<dbReference type="GO" id="GO:0016020">
    <property type="term" value="C:membrane"/>
    <property type="evidence" value="ECO:0007669"/>
    <property type="project" value="UniProtKB-SubCell"/>
</dbReference>
<name>D2VUQ2_NAEGR</name>
<dbReference type="RefSeq" id="XP_002672291.1">
    <property type="nucleotide sequence ID" value="XM_002672245.1"/>
</dbReference>
<dbReference type="GeneID" id="8854143"/>
<keyword evidence="6 17" id="KW-0444">Lipid biosynthesis</keyword>
<comment type="similarity">
    <text evidence="4 17 18">Belongs to the CDP-alcohol phosphatidyltransferase class-I family.</text>
</comment>
<dbReference type="PANTHER" id="PTHR15362">
    <property type="entry name" value="PHOSPHATIDYLINOSITOL SYNTHASE"/>
    <property type="match status" value="1"/>
</dbReference>
<organism evidence="21">
    <name type="scientific">Naegleria gruberi</name>
    <name type="common">Amoeba</name>
    <dbReference type="NCBI Taxonomy" id="5762"/>
    <lineage>
        <taxon>Eukaryota</taxon>
        <taxon>Discoba</taxon>
        <taxon>Heterolobosea</taxon>
        <taxon>Tetramitia</taxon>
        <taxon>Eutetramitia</taxon>
        <taxon>Vahlkampfiidae</taxon>
        <taxon>Naegleria</taxon>
    </lineage>
</organism>
<dbReference type="PANTHER" id="PTHR15362:SF4">
    <property type="entry name" value="CDP-DIACYLGLYCEROL--INOSITOL 3-PHOSPHATIDYLTRANSFERASE"/>
    <property type="match status" value="1"/>
</dbReference>
<dbReference type="FunFam" id="1.20.120.1760:FF:000003">
    <property type="entry name" value="CDP-diacylglycerol--inositol 3-phosphatidyltransferase"/>
    <property type="match status" value="1"/>
</dbReference>
<evidence type="ECO:0000256" key="3">
    <source>
        <dbReference type="ARBA" id="ARBA00004141"/>
    </source>
</evidence>
<keyword evidence="13 17" id="KW-0472">Membrane</keyword>